<keyword evidence="3" id="KW-0378">Hydrolase</keyword>
<organism evidence="8 9">
    <name type="scientific">candidate division MSBL1 archaeon SCGC-AAA382N08</name>
    <dbReference type="NCBI Taxonomy" id="1698285"/>
    <lineage>
        <taxon>Archaea</taxon>
        <taxon>Methanobacteriati</taxon>
        <taxon>Methanobacteriota</taxon>
        <taxon>candidate division MSBL1</taxon>
    </lineage>
</organism>
<dbReference type="EMBL" id="LHYJ01000016">
    <property type="protein sequence ID" value="KXB08411.1"/>
    <property type="molecule type" value="Genomic_DNA"/>
</dbReference>
<dbReference type="SUPFAM" id="SSF56281">
    <property type="entry name" value="Metallo-hydrolase/oxidoreductase"/>
    <property type="match status" value="1"/>
</dbReference>
<keyword evidence="4" id="KW-0862">Zinc</keyword>
<dbReference type="InterPro" id="IPR055132">
    <property type="entry name" value="RNase_J_b_CASP"/>
</dbReference>
<sequence>MTAVEIDGELVILDIGADIEKAKLEKKRFANLDPKEAVKKRIIPDDSVIKSRKEDVVAIIIGHGHQDHCLGIPKLAKAYECPIIATPYTISVIQRIVENDENKIENELISLKPGEDLKISDNIDLEFVPVTHSIPQTVLPLLKTCEGTVMYSLDFKFDDEPVLETEVDDRKLRDLGEEDIHALIVDCTRADEPGKANSEVHVKKQLKEIMEEANEEDKGIIITTFSSHIARLKNIIEANENRRKIALLGRSLKEYVEDAEQHSLLDLSDIEIACDPFKMERVLANASEKKSDYMLIATGSQGEPHAILPRIAKDEFPYELSKKEIVIFSSSTIPTSTDRLNSSLLKRRLSKKGVEIEDEVHSHGHAKREDQRKLFRLLKPKTVIPAHGGKEKQSSCASLAREEKIKSIRISKNKETISLD</sequence>
<dbReference type="InterPro" id="IPR001279">
    <property type="entry name" value="Metallo-B-lactamas"/>
</dbReference>
<dbReference type="PATRIC" id="fig|1698285.3.peg.155"/>
<dbReference type="GO" id="GO:0003723">
    <property type="term" value="F:RNA binding"/>
    <property type="evidence" value="ECO:0007669"/>
    <property type="project" value="UniProtKB-KW"/>
</dbReference>
<comment type="caution">
    <text evidence="8">The sequence shown here is derived from an EMBL/GenBank/DDBJ whole genome shotgun (WGS) entry which is preliminary data.</text>
</comment>
<dbReference type="Pfam" id="PF07521">
    <property type="entry name" value="RMMBL"/>
    <property type="match status" value="1"/>
</dbReference>
<evidence type="ECO:0000256" key="4">
    <source>
        <dbReference type="ARBA" id="ARBA00022833"/>
    </source>
</evidence>
<dbReference type="InterPro" id="IPR036866">
    <property type="entry name" value="RibonucZ/Hydroxyglut_hydro"/>
</dbReference>
<evidence type="ECO:0000256" key="6">
    <source>
        <dbReference type="ARBA" id="ARBA00022884"/>
    </source>
</evidence>
<dbReference type="AlphaFoldDB" id="A0A133VPS9"/>
<evidence type="ECO:0000256" key="2">
    <source>
        <dbReference type="ARBA" id="ARBA00022723"/>
    </source>
</evidence>
<dbReference type="Pfam" id="PF12706">
    <property type="entry name" value="Lactamase_B_2"/>
    <property type="match status" value="1"/>
</dbReference>
<evidence type="ECO:0000256" key="3">
    <source>
        <dbReference type="ARBA" id="ARBA00022801"/>
    </source>
</evidence>
<keyword evidence="1" id="KW-0540">Nuclease</keyword>
<proteinExistence type="predicted"/>
<evidence type="ECO:0000259" key="7">
    <source>
        <dbReference type="SMART" id="SM00849"/>
    </source>
</evidence>
<evidence type="ECO:0000256" key="1">
    <source>
        <dbReference type="ARBA" id="ARBA00022722"/>
    </source>
</evidence>
<evidence type="ECO:0000313" key="8">
    <source>
        <dbReference type="EMBL" id="KXB08411.1"/>
    </source>
</evidence>
<dbReference type="GO" id="GO:0004527">
    <property type="term" value="F:exonuclease activity"/>
    <property type="evidence" value="ECO:0007669"/>
    <property type="project" value="UniProtKB-KW"/>
</dbReference>
<keyword evidence="5" id="KW-0269">Exonuclease</keyword>
<name>A0A133VPS9_9EURY</name>
<dbReference type="GO" id="GO:0046872">
    <property type="term" value="F:metal ion binding"/>
    <property type="evidence" value="ECO:0007669"/>
    <property type="project" value="UniProtKB-KW"/>
</dbReference>
<dbReference type="PANTHER" id="PTHR43694">
    <property type="entry name" value="RIBONUCLEASE J"/>
    <property type="match status" value="1"/>
</dbReference>
<dbReference type="Gene3D" id="3.40.50.10710">
    <property type="entry name" value="Metallo-hydrolase/oxidoreductase"/>
    <property type="match status" value="1"/>
</dbReference>
<evidence type="ECO:0000256" key="5">
    <source>
        <dbReference type="ARBA" id="ARBA00022839"/>
    </source>
</evidence>
<dbReference type="Gene3D" id="3.60.15.10">
    <property type="entry name" value="Ribonuclease Z/Hydroxyacylglutathione hydrolase-like"/>
    <property type="match status" value="1"/>
</dbReference>
<dbReference type="InterPro" id="IPR042173">
    <property type="entry name" value="RNase_J_2"/>
</dbReference>
<accession>A0A133VPS9</accession>
<protein>
    <recommendedName>
        <fullName evidence="7">Metallo-beta-lactamase domain-containing protein</fullName>
    </recommendedName>
</protein>
<dbReference type="Proteomes" id="UP000070175">
    <property type="component" value="Unassembled WGS sequence"/>
</dbReference>
<keyword evidence="9" id="KW-1185">Reference proteome</keyword>
<keyword evidence="2" id="KW-0479">Metal-binding</keyword>
<dbReference type="SMART" id="SM00849">
    <property type="entry name" value="Lactamase_B"/>
    <property type="match status" value="1"/>
</dbReference>
<reference evidence="8 9" key="1">
    <citation type="journal article" date="2016" name="Sci. Rep.">
        <title>Metabolic traits of an uncultured archaeal lineage -MSBL1- from brine pools of the Red Sea.</title>
        <authorList>
            <person name="Mwirichia R."/>
            <person name="Alam I."/>
            <person name="Rashid M."/>
            <person name="Vinu M."/>
            <person name="Ba-Alawi W."/>
            <person name="Anthony Kamau A."/>
            <person name="Kamanda Ngugi D."/>
            <person name="Goker M."/>
            <person name="Klenk H.P."/>
            <person name="Bajic V."/>
            <person name="Stingl U."/>
        </authorList>
    </citation>
    <scope>NUCLEOTIDE SEQUENCE [LARGE SCALE GENOMIC DNA]</scope>
    <source>
        <strain evidence="8">SCGC-AAA382N08</strain>
    </source>
</reference>
<dbReference type="PANTHER" id="PTHR43694:SF1">
    <property type="entry name" value="RIBONUCLEASE J"/>
    <property type="match status" value="1"/>
</dbReference>
<feature type="domain" description="Metallo-beta-lactamase" evidence="7">
    <location>
        <begin position="1"/>
        <end position="195"/>
    </location>
</feature>
<gene>
    <name evidence="8" type="ORF">AKJ56_01385</name>
</gene>
<keyword evidence="6" id="KW-0694">RNA-binding</keyword>
<dbReference type="Pfam" id="PF22505">
    <property type="entry name" value="RNase_J_b_CASP"/>
    <property type="match status" value="1"/>
</dbReference>
<evidence type="ECO:0000313" key="9">
    <source>
        <dbReference type="Proteomes" id="UP000070175"/>
    </source>
</evidence>
<dbReference type="InterPro" id="IPR011108">
    <property type="entry name" value="RMMBL"/>
</dbReference>